<sequence length="287" mass="31271">MADFFRSIFSCCIRTSDESREEPNEHTQLLPPSEGLLPTRSYVADSQKMKERMGTIVRAKEGKMVNVNAPLPFNIHNKPHHRIDGRSDRSLSTHRDPSYPGASTSRMQPGSPTAPAFQRASSARMPSYSRSRDPSPSIQTSHSTSSLHPGDASYLPPEADADGGRRGPLFDVRVVRGAGGFGIGNGNFRHGRRGNRGGLDRFNEERRRTPSQASDGYDETTKPEDRMLYTGNADGVLSEQELALKMDAPPVCDGSIPGEENAPADATAPIPHFKIQGVGKIAESWGD</sequence>
<feature type="compositionally biased region" description="Basic and acidic residues" evidence="1">
    <location>
        <begin position="198"/>
        <end position="208"/>
    </location>
</feature>
<feature type="region of interest" description="Disordered" evidence="1">
    <location>
        <begin position="248"/>
        <end position="270"/>
    </location>
</feature>
<reference evidence="2 3" key="1">
    <citation type="submission" date="2016-07" db="EMBL/GenBank/DDBJ databases">
        <title>Draft genome of the white-rot fungus Obba rivulosa 3A-2.</title>
        <authorList>
            <consortium name="DOE Joint Genome Institute"/>
            <person name="Miettinen O."/>
            <person name="Riley R."/>
            <person name="Acob R."/>
            <person name="Barry K."/>
            <person name="Cullen D."/>
            <person name="De Vries R."/>
            <person name="Hainaut M."/>
            <person name="Hatakka A."/>
            <person name="Henrissat B."/>
            <person name="Hilden K."/>
            <person name="Kuo R."/>
            <person name="Labutti K."/>
            <person name="Lipzen A."/>
            <person name="Makela M.R."/>
            <person name="Sandor L."/>
            <person name="Spatafora J.W."/>
            <person name="Grigoriev I.V."/>
            <person name="Hibbett D.S."/>
        </authorList>
    </citation>
    <scope>NUCLEOTIDE SEQUENCE [LARGE SCALE GENOMIC DNA]</scope>
    <source>
        <strain evidence="2 3">3A-2</strain>
    </source>
</reference>
<keyword evidence="3" id="KW-1185">Reference proteome</keyword>
<feature type="region of interest" description="Disordered" evidence="1">
    <location>
        <begin position="70"/>
        <end position="167"/>
    </location>
</feature>
<dbReference type="AlphaFoldDB" id="A0A8E2AQG8"/>
<organism evidence="2 3">
    <name type="scientific">Obba rivulosa</name>
    <dbReference type="NCBI Taxonomy" id="1052685"/>
    <lineage>
        <taxon>Eukaryota</taxon>
        <taxon>Fungi</taxon>
        <taxon>Dikarya</taxon>
        <taxon>Basidiomycota</taxon>
        <taxon>Agaricomycotina</taxon>
        <taxon>Agaricomycetes</taxon>
        <taxon>Polyporales</taxon>
        <taxon>Gelatoporiaceae</taxon>
        <taxon>Obba</taxon>
    </lineage>
</organism>
<feature type="compositionally biased region" description="Low complexity" evidence="1">
    <location>
        <begin position="124"/>
        <end position="146"/>
    </location>
</feature>
<proteinExistence type="predicted"/>
<dbReference type="EMBL" id="KV722436">
    <property type="protein sequence ID" value="OCH89056.1"/>
    <property type="molecule type" value="Genomic_DNA"/>
</dbReference>
<accession>A0A8E2AQG8</accession>
<gene>
    <name evidence="2" type="ORF">OBBRIDRAFT_836112</name>
</gene>
<feature type="compositionally biased region" description="Polar residues" evidence="1">
    <location>
        <begin position="101"/>
        <end position="111"/>
    </location>
</feature>
<name>A0A8E2AQG8_9APHY</name>
<evidence type="ECO:0000313" key="3">
    <source>
        <dbReference type="Proteomes" id="UP000250043"/>
    </source>
</evidence>
<dbReference type="OrthoDB" id="3227079at2759"/>
<feature type="region of interest" description="Disordered" evidence="1">
    <location>
        <begin position="17"/>
        <end position="38"/>
    </location>
</feature>
<evidence type="ECO:0000256" key="1">
    <source>
        <dbReference type="SAM" id="MobiDB-lite"/>
    </source>
</evidence>
<evidence type="ECO:0000313" key="2">
    <source>
        <dbReference type="EMBL" id="OCH89056.1"/>
    </source>
</evidence>
<feature type="region of interest" description="Disordered" evidence="1">
    <location>
        <begin position="180"/>
        <end position="222"/>
    </location>
</feature>
<feature type="compositionally biased region" description="Basic and acidic residues" evidence="1">
    <location>
        <begin position="82"/>
        <end position="97"/>
    </location>
</feature>
<protein>
    <submittedName>
        <fullName evidence="2">Uncharacterized protein</fullName>
    </submittedName>
</protein>
<dbReference type="Proteomes" id="UP000250043">
    <property type="component" value="Unassembled WGS sequence"/>
</dbReference>